<evidence type="ECO:0000256" key="2">
    <source>
        <dbReference type="SAM" id="Phobius"/>
    </source>
</evidence>
<organism evidence="3 4">
    <name type="scientific">Magallana gigas</name>
    <name type="common">Pacific oyster</name>
    <name type="synonym">Crassostrea gigas</name>
    <dbReference type="NCBI Taxonomy" id="29159"/>
    <lineage>
        <taxon>Eukaryota</taxon>
        <taxon>Metazoa</taxon>
        <taxon>Spiralia</taxon>
        <taxon>Lophotrochozoa</taxon>
        <taxon>Mollusca</taxon>
        <taxon>Bivalvia</taxon>
        <taxon>Autobranchia</taxon>
        <taxon>Pteriomorphia</taxon>
        <taxon>Ostreida</taxon>
        <taxon>Ostreoidea</taxon>
        <taxon>Ostreidae</taxon>
        <taxon>Magallana</taxon>
    </lineage>
</organism>
<feature type="compositionally biased region" description="Acidic residues" evidence="1">
    <location>
        <begin position="339"/>
        <end position="352"/>
    </location>
</feature>
<feature type="transmembrane region" description="Helical" evidence="2">
    <location>
        <begin position="303"/>
        <end position="326"/>
    </location>
</feature>
<dbReference type="Proteomes" id="UP000005408">
    <property type="component" value="Unassembled WGS sequence"/>
</dbReference>
<protein>
    <submittedName>
        <fullName evidence="3">Uncharacterized protein</fullName>
    </submittedName>
</protein>
<name>A0A8W8JPX3_MAGGI</name>
<evidence type="ECO:0000256" key="1">
    <source>
        <dbReference type="SAM" id="MobiDB-lite"/>
    </source>
</evidence>
<reference evidence="3" key="1">
    <citation type="submission" date="2022-08" db="UniProtKB">
        <authorList>
            <consortium name="EnsemblMetazoa"/>
        </authorList>
    </citation>
    <scope>IDENTIFICATION</scope>
    <source>
        <strain evidence="3">05x7-T-G4-1.051#20</strain>
    </source>
</reference>
<keyword evidence="4" id="KW-1185">Reference proteome</keyword>
<dbReference type="Gene3D" id="2.60.120.260">
    <property type="entry name" value="Galactose-binding domain-like"/>
    <property type="match status" value="1"/>
</dbReference>
<keyword evidence="2" id="KW-1133">Transmembrane helix</keyword>
<accession>A0A8W8JPX3</accession>
<keyword evidence="2" id="KW-0812">Transmembrane</keyword>
<keyword evidence="2" id="KW-0472">Membrane</keyword>
<evidence type="ECO:0000313" key="4">
    <source>
        <dbReference type="Proteomes" id="UP000005408"/>
    </source>
</evidence>
<evidence type="ECO:0000313" key="3">
    <source>
        <dbReference type="EnsemblMetazoa" id="G19898.1:cds"/>
    </source>
</evidence>
<dbReference type="AlphaFoldDB" id="A0A8W8JPX3"/>
<dbReference type="EnsemblMetazoa" id="G19898.1">
    <property type="protein sequence ID" value="G19898.1:cds"/>
    <property type="gene ID" value="G19898"/>
</dbReference>
<proteinExistence type="predicted"/>
<feature type="region of interest" description="Disordered" evidence="1">
    <location>
        <begin position="333"/>
        <end position="358"/>
    </location>
</feature>
<sequence>MSSVPINSAWSAANAIDGDTNQNGQFLCHIRYLSPEQLGLVVGVVQRPFNVAYLGIYFGSDTYRNATGFSVYTYDTQVFNPLSDPKHVVYYHDALSGCPASVMNITVNRVTHGVVFINLRHSGFTSTCINASSLYTSIDICKVKVMVCSDGTYISSGMCVRCPGRCKNDSPCNKLTGRCVQGCDKNWTGQFCEEAVVGHAVPVSMDNSVRKLMDTVQMDTVLLVSMETTARKSVGNVKMSQAAIGLPVCVQMAAKNTWYPNCAKDNKPCSMDTGDCPSGWIGKHCIIVIPIADKQGTGKPSSFTLAVVLLVLFTVLIGFVVFLITYSKRYTSSQHNDESPLEDSETENQETDTECKDN</sequence>